<protein>
    <submittedName>
        <fullName evidence="1">Reverse transcriptase domain-containing protein</fullName>
    </submittedName>
</protein>
<name>A0ACB8IHP4_CITSI</name>
<accession>A0ACB8IHP4</accession>
<keyword evidence="1" id="KW-0695">RNA-directed DNA polymerase</keyword>
<keyword evidence="1" id="KW-0548">Nucleotidyltransferase</keyword>
<comment type="caution">
    <text evidence="1">The sequence shown here is derived from an EMBL/GenBank/DDBJ whole genome shotgun (WGS) entry which is preliminary data.</text>
</comment>
<evidence type="ECO:0000313" key="2">
    <source>
        <dbReference type="Proteomes" id="UP000829398"/>
    </source>
</evidence>
<evidence type="ECO:0000313" key="1">
    <source>
        <dbReference type="EMBL" id="KAH9696523.1"/>
    </source>
</evidence>
<keyword evidence="1" id="KW-0808">Transferase</keyword>
<organism evidence="1 2">
    <name type="scientific">Citrus sinensis</name>
    <name type="common">Sweet orange</name>
    <name type="synonym">Citrus aurantium var. sinensis</name>
    <dbReference type="NCBI Taxonomy" id="2711"/>
    <lineage>
        <taxon>Eukaryota</taxon>
        <taxon>Viridiplantae</taxon>
        <taxon>Streptophyta</taxon>
        <taxon>Embryophyta</taxon>
        <taxon>Tracheophyta</taxon>
        <taxon>Spermatophyta</taxon>
        <taxon>Magnoliopsida</taxon>
        <taxon>eudicotyledons</taxon>
        <taxon>Gunneridae</taxon>
        <taxon>Pentapetalae</taxon>
        <taxon>rosids</taxon>
        <taxon>malvids</taxon>
        <taxon>Sapindales</taxon>
        <taxon>Rutaceae</taxon>
        <taxon>Aurantioideae</taxon>
        <taxon>Citrus</taxon>
    </lineage>
</organism>
<dbReference type="Proteomes" id="UP000829398">
    <property type="component" value="Chromosome 8"/>
</dbReference>
<sequence>MNAAYEKVSIGEEDDDGLVFHSEDIATGNAGLTDFRFCLVGRFLTDKVINFPAMKNTMAALWRPGKGVCIKDLSPSLFLFQFFHEVDLKRVIDSGPWTFDQHILILKRLGENEQPNMVSLFHTSFWIQVYNLPIGFLSEKVLINIGNNIGEFQSSDPNNLMGVWRNYMRIRVSIDVRKPLKRRLRLKKEGGDWFWVDFKYERLNTFCFICGLLGHSEKLCPKLYDCDAADITRSYGPEMKAPTRRNAMSSGERWLRSELSEECMANSGNFKTSLSGTVVNEMNASKSGISNNTKFANHIGSDGRDSMDNIMSLQALPVVQATSSQRLGKGKDVVSFANGLDLTQVAVRSKKRASGGTCTSGPPRAMSTLSWNCRGLGQPRTVRMLAEVVRNKKPTFIFLIETLCSRDKLEMIKIQLGYDGLFVVDRVGRSGGLALLWKATSNVNLLQFATNFIDTEVEVPVLGKWRLTGYYGYPESSRRRKSWDLLRLLASSSSLPWVCIGDFNDLLAANEKRGSIAHPNWKLVGFQRAITDCNLVDLGIDGYQFTWERARGTDKWVEERLDRAFASEEWIQRFNKVKVYSLDSSCSDHLPILLDPSPTQPILRHNHFRFENTWLREADCSDVIRDSWSSYTGASIQHRIMLCGRDSEGVVAFSEARQRYNELLHSHKVFWKQRAKSLWLKECDKNTHYFHASTSARRRQNSFESLRNNQGDWCSNPEEVDTLIVDYFQSLFTSGGCHTAEVTQCVDTRITNEHNAMLLASFTDIEVKEALFEMHPDKSPGPDGMNPAFYQKFWHIVGKDVILACLKFIHDCSFPVGLNDTSIVLIPKKHKPELLSDTRPIALCNVLYKIISKMLANRMKSVLDVVISDSQSAFIPGRAITDNIIISAEIMHFLKRKRQGKNGVAALKIDMSKAYDRIEWNFLQAMMLKMGFDAKWVELIMLCVSTVRYHVLREGKEVGPIVPSRGLRQGDPLSPYLFILCAEGLSSLIRRQERNGLLHGVRIARGAPSVSHLFFADDSFLFFRANNNEASLIKQLLEVYGRASGQEVNFNKSSISFSTNVIASVTQQVCDILAVTMTSNHGAYLGLPSYIGRNKKEVFRYIRDKLWQRLQGWSTRMLSRAGKEILLKTVALAMPNYAMGIYLLPKDLCRELEGLMNSFWWRSNQSGGKGINWSNWENLCKPKGYGGLGFKQLHLFNLAMLGKKMWKLLTCPESLVAKIIKARYHPRTSVLQASVGHNPSYDPWLPDTNNGFVSSNLHVELAAAPVSSLLVPNQRAWDYDLVSDLFNARDKELILQIPLSSRRNDDVWYWLADSRGCYSVRSCYKVLHSLTPGPFTDVWRKLWNLNVPNKVKNFVWRAATNVLPTAVNLISKRVNIPPTCAVCLAFDETVLHSLVECNVAKACWISSSMGFIGHCYSFLEWLDHIFTRCSKEECHVAMMICWRVWINRNDKVWNNKTGSVNQVLNSAGQLLYQWQAAKKQQFYADTDVHKLVHGATCWERPKFGWVKCNVDAAIFSSQGKIGFGCVLRNSEGVFLTARCAGMAGNFGAREAEALGIREALSWLKGLQFPCVIVETDCLQVFQALVEEFSGPNGFGLIVDECRALAKSLGEVQFSFVRRSANLAAHSVARAVGSMSGPQEWNFVPPLWLLHSL</sequence>
<dbReference type="EMBL" id="CM039177">
    <property type="protein sequence ID" value="KAH9696523.1"/>
    <property type="molecule type" value="Genomic_DNA"/>
</dbReference>
<gene>
    <name evidence="1" type="ORF">KPL71_023196</name>
</gene>
<proteinExistence type="predicted"/>
<keyword evidence="2" id="KW-1185">Reference proteome</keyword>
<reference evidence="2" key="1">
    <citation type="journal article" date="2023" name="Hortic. Res.">
        <title>A chromosome-level phased genome enabling allele-level studies in sweet orange: a case study on citrus Huanglongbing tolerance.</title>
        <authorList>
            <person name="Wu B."/>
            <person name="Yu Q."/>
            <person name="Deng Z."/>
            <person name="Duan Y."/>
            <person name="Luo F."/>
            <person name="Gmitter F. Jr."/>
        </authorList>
    </citation>
    <scope>NUCLEOTIDE SEQUENCE [LARGE SCALE GENOMIC DNA]</scope>
    <source>
        <strain evidence="2">cv. Valencia</strain>
    </source>
</reference>